<dbReference type="AlphaFoldDB" id="A0A4Y2Q412"/>
<organism evidence="1 2">
    <name type="scientific">Araneus ventricosus</name>
    <name type="common">Orbweaver spider</name>
    <name type="synonym">Epeira ventricosa</name>
    <dbReference type="NCBI Taxonomy" id="182803"/>
    <lineage>
        <taxon>Eukaryota</taxon>
        <taxon>Metazoa</taxon>
        <taxon>Ecdysozoa</taxon>
        <taxon>Arthropoda</taxon>
        <taxon>Chelicerata</taxon>
        <taxon>Arachnida</taxon>
        <taxon>Araneae</taxon>
        <taxon>Araneomorphae</taxon>
        <taxon>Entelegynae</taxon>
        <taxon>Araneoidea</taxon>
        <taxon>Araneidae</taxon>
        <taxon>Araneus</taxon>
    </lineage>
</organism>
<reference evidence="1 2" key="1">
    <citation type="journal article" date="2019" name="Sci. Rep.">
        <title>Orb-weaving spider Araneus ventricosus genome elucidates the spidroin gene catalogue.</title>
        <authorList>
            <person name="Kono N."/>
            <person name="Nakamura H."/>
            <person name="Ohtoshi R."/>
            <person name="Moran D.A.P."/>
            <person name="Shinohara A."/>
            <person name="Yoshida Y."/>
            <person name="Fujiwara M."/>
            <person name="Mori M."/>
            <person name="Tomita M."/>
            <person name="Arakawa K."/>
        </authorList>
    </citation>
    <scope>NUCLEOTIDE SEQUENCE [LARGE SCALE GENOMIC DNA]</scope>
</reference>
<comment type="caution">
    <text evidence="1">The sequence shown here is derived from an EMBL/GenBank/DDBJ whole genome shotgun (WGS) entry which is preliminary data.</text>
</comment>
<protein>
    <submittedName>
        <fullName evidence="1">Uncharacterized protein</fullName>
    </submittedName>
</protein>
<dbReference type="Proteomes" id="UP000499080">
    <property type="component" value="Unassembled WGS sequence"/>
</dbReference>
<dbReference type="EMBL" id="BGPR01012715">
    <property type="protein sequence ID" value="GBN57307.1"/>
    <property type="molecule type" value="Genomic_DNA"/>
</dbReference>
<keyword evidence="2" id="KW-1185">Reference proteome</keyword>
<proteinExistence type="predicted"/>
<gene>
    <name evidence="1" type="ORF">AVEN_76878_1</name>
</gene>
<accession>A0A4Y2Q412</accession>
<dbReference type="OrthoDB" id="6467930at2759"/>
<sequence>MKTINDTDHLIQVPPVALDGKVNYIHESDHIIHPMNLTTKRPVFPLNDALGEEYLTDEIATEPHYPIDAEGKPQYARLRNGDEKALTNSEGILYYAEIRDGKQVYPKKNNGDEYYLAKGKFDQFAALDVNKAPSYATLENGDEFYPKKQIE</sequence>
<evidence type="ECO:0000313" key="2">
    <source>
        <dbReference type="Proteomes" id="UP000499080"/>
    </source>
</evidence>
<evidence type="ECO:0000313" key="1">
    <source>
        <dbReference type="EMBL" id="GBN57307.1"/>
    </source>
</evidence>
<name>A0A4Y2Q412_ARAVE</name>